<evidence type="ECO:0000313" key="3">
    <source>
        <dbReference type="EMBL" id="TVV77297.1"/>
    </source>
</evidence>
<gene>
    <name evidence="3" type="ORF">FOY91_01465</name>
</gene>
<dbReference type="CDD" id="cd03207">
    <property type="entry name" value="GST_C_8"/>
    <property type="match status" value="1"/>
</dbReference>
<evidence type="ECO:0000259" key="2">
    <source>
        <dbReference type="PROSITE" id="PS50405"/>
    </source>
</evidence>
<dbReference type="Gene3D" id="3.40.30.10">
    <property type="entry name" value="Glutaredoxin"/>
    <property type="match status" value="1"/>
</dbReference>
<dbReference type="InterPro" id="IPR010987">
    <property type="entry name" value="Glutathione-S-Trfase_C-like"/>
</dbReference>
<keyword evidence="3" id="KW-0808">Transferase</keyword>
<sequence>MWERFVIPVITTFGWVPPFARGFVRDLRPRWAFEEVGQPYEVALITDAKTPEHRRHQPFGQVPSYRDDIVDIFESGAIVLHIAERAAVAGAGRLIPADGAARIRAIQWLTAALNSVEPFVMALAINDIFEADREWSAARHAKVVEDLDGRLADLQTALGERTWLEGEDFDVGDLMMVSVLGGLRGTGVLDRFPALATYVARGEERPAHRKAMADHLATFEKPFRTEGSR</sequence>
<dbReference type="GO" id="GO:0016740">
    <property type="term" value="F:transferase activity"/>
    <property type="evidence" value="ECO:0007669"/>
    <property type="project" value="UniProtKB-KW"/>
</dbReference>
<dbReference type="InterPro" id="IPR036282">
    <property type="entry name" value="Glutathione-S-Trfase_C_sf"/>
</dbReference>
<dbReference type="PROSITE" id="PS50404">
    <property type="entry name" value="GST_NTER"/>
    <property type="match status" value="1"/>
</dbReference>
<dbReference type="Proteomes" id="UP000318681">
    <property type="component" value="Unassembled WGS sequence"/>
</dbReference>
<evidence type="ECO:0000259" key="1">
    <source>
        <dbReference type="PROSITE" id="PS50404"/>
    </source>
</evidence>
<reference evidence="3 4" key="1">
    <citation type="submission" date="2019-07" db="EMBL/GenBank/DDBJ databases">
        <title>Sphingomonas solaris sp. nov., isolated from a solar panel from Boston, Massachusetts.</title>
        <authorList>
            <person name="Tanner K."/>
            <person name="Pascual J."/>
            <person name="Mancuso C."/>
            <person name="Pereto J."/>
            <person name="Khalil A."/>
            <person name="Vilanova C."/>
        </authorList>
    </citation>
    <scope>NUCLEOTIDE SEQUENCE [LARGE SCALE GENOMIC DNA]</scope>
    <source>
        <strain evidence="3 4">R4DWN</strain>
    </source>
</reference>
<accession>A0A558RCT5</accession>
<dbReference type="InterPro" id="IPR040079">
    <property type="entry name" value="Glutathione_S-Trfase"/>
</dbReference>
<dbReference type="EMBL" id="VNIM01000003">
    <property type="protein sequence ID" value="TVV77297.1"/>
    <property type="molecule type" value="Genomic_DNA"/>
</dbReference>
<dbReference type="SFLD" id="SFLDS00019">
    <property type="entry name" value="Glutathione_Transferase_(cytos"/>
    <property type="match status" value="1"/>
</dbReference>
<dbReference type="PROSITE" id="PS50405">
    <property type="entry name" value="GST_CTER"/>
    <property type="match status" value="1"/>
</dbReference>
<dbReference type="PANTHER" id="PTHR44051:SF8">
    <property type="entry name" value="GLUTATHIONE S-TRANSFERASE GSTA"/>
    <property type="match status" value="1"/>
</dbReference>
<evidence type="ECO:0000313" key="4">
    <source>
        <dbReference type="Proteomes" id="UP000318681"/>
    </source>
</evidence>
<dbReference type="SUPFAM" id="SSF52833">
    <property type="entry name" value="Thioredoxin-like"/>
    <property type="match status" value="1"/>
</dbReference>
<dbReference type="CDD" id="cd03046">
    <property type="entry name" value="GST_N_GTT1_like"/>
    <property type="match status" value="1"/>
</dbReference>
<dbReference type="FunFam" id="3.40.30.10:FF:000331">
    <property type="entry name" value="Glutathione S-transferase"/>
    <property type="match status" value="1"/>
</dbReference>
<protein>
    <submittedName>
        <fullName evidence="3">Glutathione S-transferase family protein</fullName>
    </submittedName>
</protein>
<dbReference type="AlphaFoldDB" id="A0A558RCT5"/>
<dbReference type="PANTHER" id="PTHR44051">
    <property type="entry name" value="GLUTATHIONE S-TRANSFERASE-RELATED"/>
    <property type="match status" value="1"/>
</dbReference>
<feature type="domain" description="GST C-terminal" evidence="2">
    <location>
        <begin position="98"/>
        <end position="223"/>
    </location>
</feature>
<name>A0A558RCT5_9SPHN</name>
<comment type="caution">
    <text evidence="3">The sequence shown here is derived from an EMBL/GenBank/DDBJ whole genome shotgun (WGS) entry which is preliminary data.</text>
</comment>
<dbReference type="OrthoDB" id="9811242at2"/>
<keyword evidence="4" id="KW-1185">Reference proteome</keyword>
<dbReference type="InterPro" id="IPR036249">
    <property type="entry name" value="Thioredoxin-like_sf"/>
</dbReference>
<dbReference type="Pfam" id="PF02798">
    <property type="entry name" value="GST_N"/>
    <property type="match status" value="1"/>
</dbReference>
<dbReference type="Gene3D" id="1.20.1050.10">
    <property type="match status" value="1"/>
</dbReference>
<proteinExistence type="predicted"/>
<dbReference type="InterPro" id="IPR004045">
    <property type="entry name" value="Glutathione_S-Trfase_N"/>
</dbReference>
<dbReference type="SUPFAM" id="SSF47616">
    <property type="entry name" value="GST C-terminal domain-like"/>
    <property type="match status" value="1"/>
</dbReference>
<feature type="domain" description="GST N-terminal" evidence="1">
    <location>
        <begin position="13"/>
        <end position="90"/>
    </location>
</feature>
<organism evidence="3 4">
    <name type="scientific">Alterirhizorhabdus solaris</name>
    <dbReference type="NCBI Taxonomy" id="2529389"/>
    <lineage>
        <taxon>Bacteria</taxon>
        <taxon>Pseudomonadati</taxon>
        <taxon>Pseudomonadota</taxon>
        <taxon>Alphaproteobacteria</taxon>
        <taxon>Sphingomonadales</taxon>
        <taxon>Rhizorhabdaceae</taxon>
        <taxon>Alterirhizorhabdus</taxon>
    </lineage>
</organism>